<dbReference type="Proteomes" id="UP000245469">
    <property type="component" value="Unassembled WGS sequence"/>
</dbReference>
<evidence type="ECO:0000313" key="2">
    <source>
        <dbReference type="Proteomes" id="UP000245469"/>
    </source>
</evidence>
<reference evidence="1 2" key="1">
    <citation type="submission" date="2018-03" db="EMBL/GenBank/DDBJ databases">
        <title>Genomic Encyclopedia of Archaeal and Bacterial Type Strains, Phase II (KMG-II): from individual species to whole genera.</title>
        <authorList>
            <person name="Goeker M."/>
        </authorList>
    </citation>
    <scope>NUCLEOTIDE SEQUENCE [LARGE SCALE GENOMIC DNA]</scope>
    <source>
        <strain evidence="1 2">DSM 44889</strain>
    </source>
</reference>
<evidence type="ECO:0000313" key="1">
    <source>
        <dbReference type="EMBL" id="PWJ56479.1"/>
    </source>
</evidence>
<dbReference type="AlphaFoldDB" id="A0A316AGS0"/>
<dbReference type="EMBL" id="QGDQ01000001">
    <property type="protein sequence ID" value="PWJ56479.1"/>
    <property type="molecule type" value="Genomic_DNA"/>
</dbReference>
<sequence length="197" mass="20061">MAAATLLAALAVPFVGSGIDSGTGVDEARGPYGVPGCLPRADEGRVDVTVTARALTAQGSTAASLGGDGPTVGASVRDLAGYAAQDLSACKVVQVTVHLHDTAADAWVPGSLEQAPSPVEIDDVDGGRLVAVDFETWRASLPAQTREGYLQHQASWLVTLVHPVPGTYRLTGRVTADDAAASTGDVEVLVTLTASRS</sequence>
<protein>
    <submittedName>
        <fullName evidence="1">Uncharacterized protein</fullName>
    </submittedName>
</protein>
<name>A0A316AGS0_9ACTN</name>
<keyword evidence="2" id="KW-1185">Reference proteome</keyword>
<proteinExistence type="predicted"/>
<gene>
    <name evidence="1" type="ORF">BXY45_101457</name>
</gene>
<comment type="caution">
    <text evidence="1">The sequence shown here is derived from an EMBL/GenBank/DDBJ whole genome shotgun (WGS) entry which is preliminary data.</text>
</comment>
<accession>A0A316AGS0</accession>
<organism evidence="1 2">
    <name type="scientific">Quadrisphaera granulorum</name>
    <dbReference type="NCBI Taxonomy" id="317664"/>
    <lineage>
        <taxon>Bacteria</taxon>
        <taxon>Bacillati</taxon>
        <taxon>Actinomycetota</taxon>
        <taxon>Actinomycetes</taxon>
        <taxon>Kineosporiales</taxon>
        <taxon>Kineosporiaceae</taxon>
        <taxon>Quadrisphaera</taxon>
    </lineage>
</organism>